<protein>
    <recommendedName>
        <fullName evidence="4">Secreted protein</fullName>
    </recommendedName>
</protein>
<comment type="caution">
    <text evidence="2">The sequence shown here is derived from an EMBL/GenBank/DDBJ whole genome shotgun (WGS) entry which is preliminary data.</text>
</comment>
<dbReference type="Proteomes" id="UP001287356">
    <property type="component" value="Unassembled WGS sequence"/>
</dbReference>
<feature type="signal peptide" evidence="1">
    <location>
        <begin position="1"/>
        <end position="26"/>
    </location>
</feature>
<feature type="chain" id="PRO_5041955639" description="Secreted protein" evidence="1">
    <location>
        <begin position="27"/>
        <end position="139"/>
    </location>
</feature>
<evidence type="ECO:0000256" key="1">
    <source>
        <dbReference type="SAM" id="SignalP"/>
    </source>
</evidence>
<keyword evidence="3" id="KW-1185">Reference proteome</keyword>
<evidence type="ECO:0000313" key="2">
    <source>
        <dbReference type="EMBL" id="KAK3373769.1"/>
    </source>
</evidence>
<reference evidence="2" key="1">
    <citation type="journal article" date="2023" name="Mol. Phylogenet. Evol.">
        <title>Genome-scale phylogeny and comparative genomics of the fungal order Sordariales.</title>
        <authorList>
            <person name="Hensen N."/>
            <person name="Bonometti L."/>
            <person name="Westerberg I."/>
            <person name="Brannstrom I.O."/>
            <person name="Guillou S."/>
            <person name="Cros-Aarteil S."/>
            <person name="Calhoun S."/>
            <person name="Haridas S."/>
            <person name="Kuo A."/>
            <person name="Mondo S."/>
            <person name="Pangilinan J."/>
            <person name="Riley R."/>
            <person name="LaButti K."/>
            <person name="Andreopoulos B."/>
            <person name="Lipzen A."/>
            <person name="Chen C."/>
            <person name="Yan M."/>
            <person name="Daum C."/>
            <person name="Ng V."/>
            <person name="Clum A."/>
            <person name="Steindorff A."/>
            <person name="Ohm R.A."/>
            <person name="Martin F."/>
            <person name="Silar P."/>
            <person name="Natvig D.O."/>
            <person name="Lalanne C."/>
            <person name="Gautier V."/>
            <person name="Ament-Velasquez S.L."/>
            <person name="Kruys A."/>
            <person name="Hutchinson M.I."/>
            <person name="Powell A.J."/>
            <person name="Barry K."/>
            <person name="Miller A.N."/>
            <person name="Grigoriev I.V."/>
            <person name="Debuchy R."/>
            <person name="Gladieux P."/>
            <person name="Hiltunen Thoren M."/>
            <person name="Johannesson H."/>
        </authorList>
    </citation>
    <scope>NUCLEOTIDE SEQUENCE</scope>
    <source>
        <strain evidence="2">CBS 958.72</strain>
    </source>
</reference>
<name>A0AAE0N8V5_9PEZI</name>
<reference evidence="2" key="2">
    <citation type="submission" date="2023-06" db="EMBL/GenBank/DDBJ databases">
        <authorList>
            <consortium name="Lawrence Berkeley National Laboratory"/>
            <person name="Haridas S."/>
            <person name="Hensen N."/>
            <person name="Bonometti L."/>
            <person name="Westerberg I."/>
            <person name="Brannstrom I.O."/>
            <person name="Guillou S."/>
            <person name="Cros-Aarteil S."/>
            <person name="Calhoun S."/>
            <person name="Kuo A."/>
            <person name="Mondo S."/>
            <person name="Pangilinan J."/>
            <person name="Riley R."/>
            <person name="Labutti K."/>
            <person name="Andreopoulos B."/>
            <person name="Lipzen A."/>
            <person name="Chen C."/>
            <person name="Yanf M."/>
            <person name="Daum C."/>
            <person name="Ng V."/>
            <person name="Clum A."/>
            <person name="Steindorff A."/>
            <person name="Ohm R."/>
            <person name="Martin F."/>
            <person name="Silar P."/>
            <person name="Natvig D."/>
            <person name="Lalanne C."/>
            <person name="Gautier V."/>
            <person name="Ament-Velasquez S.L."/>
            <person name="Kruys A."/>
            <person name="Hutchinson M.I."/>
            <person name="Powell A.J."/>
            <person name="Barry K."/>
            <person name="Miller A.N."/>
            <person name="Grigoriev I.V."/>
            <person name="Debuchy R."/>
            <person name="Gladieux P."/>
            <person name="Thoren M.H."/>
            <person name="Johannesson H."/>
        </authorList>
    </citation>
    <scope>NUCLEOTIDE SEQUENCE</scope>
    <source>
        <strain evidence="2">CBS 958.72</strain>
    </source>
</reference>
<keyword evidence="1" id="KW-0732">Signal</keyword>
<dbReference type="AlphaFoldDB" id="A0AAE0N8V5"/>
<gene>
    <name evidence="2" type="ORF">B0T24DRAFT_624509</name>
</gene>
<accession>A0AAE0N8V5</accession>
<dbReference type="EMBL" id="JAULSN010000004">
    <property type="protein sequence ID" value="KAK3373769.1"/>
    <property type="molecule type" value="Genomic_DNA"/>
</dbReference>
<proteinExistence type="predicted"/>
<organism evidence="2 3">
    <name type="scientific">Lasiosphaeria ovina</name>
    <dbReference type="NCBI Taxonomy" id="92902"/>
    <lineage>
        <taxon>Eukaryota</taxon>
        <taxon>Fungi</taxon>
        <taxon>Dikarya</taxon>
        <taxon>Ascomycota</taxon>
        <taxon>Pezizomycotina</taxon>
        <taxon>Sordariomycetes</taxon>
        <taxon>Sordariomycetidae</taxon>
        <taxon>Sordariales</taxon>
        <taxon>Lasiosphaeriaceae</taxon>
        <taxon>Lasiosphaeria</taxon>
    </lineage>
</organism>
<evidence type="ECO:0008006" key="4">
    <source>
        <dbReference type="Google" id="ProtNLM"/>
    </source>
</evidence>
<sequence length="139" mass="15667">MNSPTNLAGFWGVCWLLAYILQKCDAITRGSDRHRVHAIRVSVVGLDSGVCGRALAVSCPLHVHRIESERLTAEYGQQYSTNRESGVLAAEFGWRMLPFLVALTPSAQISYKYRRCTCVIAKVIYLQITQLYTLCLSWR</sequence>
<evidence type="ECO:0000313" key="3">
    <source>
        <dbReference type="Proteomes" id="UP001287356"/>
    </source>
</evidence>